<dbReference type="PANTHER" id="PTHR47723:SF19">
    <property type="entry name" value="POLYNUCLEOTIDYL TRANSFERASE, RIBONUCLEASE H-LIKE SUPERFAMILY PROTEIN"/>
    <property type="match status" value="1"/>
</dbReference>
<protein>
    <recommendedName>
        <fullName evidence="1">RNase H type-1 domain-containing protein</fullName>
    </recommendedName>
</protein>
<dbReference type="GO" id="GO:0003676">
    <property type="term" value="F:nucleic acid binding"/>
    <property type="evidence" value="ECO:0007669"/>
    <property type="project" value="InterPro"/>
</dbReference>
<gene>
    <name evidence="2" type="ORF">SO802_007209</name>
</gene>
<dbReference type="PANTHER" id="PTHR47723">
    <property type="entry name" value="OS05G0353850 PROTEIN"/>
    <property type="match status" value="1"/>
</dbReference>
<dbReference type="EMBL" id="JAZDWU010000002">
    <property type="protein sequence ID" value="KAL0012101.1"/>
    <property type="molecule type" value="Genomic_DNA"/>
</dbReference>
<reference evidence="2 3" key="1">
    <citation type="submission" date="2024-01" db="EMBL/GenBank/DDBJ databases">
        <title>A telomere-to-telomere, gap-free genome of sweet tea (Lithocarpus litseifolius).</title>
        <authorList>
            <person name="Zhou J."/>
        </authorList>
    </citation>
    <scope>NUCLEOTIDE SEQUENCE [LARGE SCALE GENOMIC DNA]</scope>
    <source>
        <strain evidence="2">Zhou-2022a</strain>
        <tissue evidence="2">Leaf</tissue>
    </source>
</reference>
<evidence type="ECO:0000313" key="3">
    <source>
        <dbReference type="Proteomes" id="UP001459277"/>
    </source>
</evidence>
<dbReference type="InterPro" id="IPR012337">
    <property type="entry name" value="RNaseH-like_sf"/>
</dbReference>
<sequence>MQDYKGALVALNMNPAEKNNRWTPLLPGIVKINVDGATSEDGRNSSVGAVIRDSCGAVIAACGKFLQAIVNSINENLIEGSIGHLIQGILAFLNSFSSWKVIHVKRDHNRAAHEAAHLARRSEDSQVWIGALPIAVQGIVQSECIM</sequence>
<accession>A0AAW2DNV0</accession>
<proteinExistence type="predicted"/>
<evidence type="ECO:0000259" key="1">
    <source>
        <dbReference type="Pfam" id="PF13456"/>
    </source>
</evidence>
<dbReference type="InterPro" id="IPR053151">
    <property type="entry name" value="RNase_H-like"/>
</dbReference>
<dbReference type="InterPro" id="IPR002156">
    <property type="entry name" value="RNaseH_domain"/>
</dbReference>
<feature type="domain" description="RNase H type-1" evidence="1">
    <location>
        <begin position="68"/>
        <end position="118"/>
    </location>
</feature>
<organism evidence="2 3">
    <name type="scientific">Lithocarpus litseifolius</name>
    <dbReference type="NCBI Taxonomy" id="425828"/>
    <lineage>
        <taxon>Eukaryota</taxon>
        <taxon>Viridiplantae</taxon>
        <taxon>Streptophyta</taxon>
        <taxon>Embryophyta</taxon>
        <taxon>Tracheophyta</taxon>
        <taxon>Spermatophyta</taxon>
        <taxon>Magnoliopsida</taxon>
        <taxon>eudicotyledons</taxon>
        <taxon>Gunneridae</taxon>
        <taxon>Pentapetalae</taxon>
        <taxon>rosids</taxon>
        <taxon>fabids</taxon>
        <taxon>Fagales</taxon>
        <taxon>Fagaceae</taxon>
        <taxon>Lithocarpus</taxon>
    </lineage>
</organism>
<evidence type="ECO:0000313" key="2">
    <source>
        <dbReference type="EMBL" id="KAL0012101.1"/>
    </source>
</evidence>
<dbReference type="Pfam" id="PF13456">
    <property type="entry name" value="RVT_3"/>
    <property type="match status" value="1"/>
</dbReference>
<dbReference type="GO" id="GO:0004523">
    <property type="term" value="F:RNA-DNA hybrid ribonuclease activity"/>
    <property type="evidence" value="ECO:0007669"/>
    <property type="project" value="InterPro"/>
</dbReference>
<dbReference type="Proteomes" id="UP001459277">
    <property type="component" value="Unassembled WGS sequence"/>
</dbReference>
<name>A0AAW2DNV0_9ROSI</name>
<comment type="caution">
    <text evidence="2">The sequence shown here is derived from an EMBL/GenBank/DDBJ whole genome shotgun (WGS) entry which is preliminary data.</text>
</comment>
<keyword evidence="3" id="KW-1185">Reference proteome</keyword>
<dbReference type="AlphaFoldDB" id="A0AAW2DNV0"/>
<dbReference type="SUPFAM" id="SSF53098">
    <property type="entry name" value="Ribonuclease H-like"/>
    <property type="match status" value="1"/>
</dbReference>